<dbReference type="RefSeq" id="WP_346245441.1">
    <property type="nucleotide sequence ID" value="NZ_JBDIZK010000002.1"/>
</dbReference>
<dbReference type="InterPro" id="IPR013830">
    <property type="entry name" value="SGNH_hydro"/>
</dbReference>
<evidence type="ECO:0000313" key="3">
    <source>
        <dbReference type="EMBL" id="MEN3746442.1"/>
    </source>
</evidence>
<feature type="domain" description="SGNH hydrolase-type esterase" evidence="2">
    <location>
        <begin position="72"/>
        <end position="234"/>
    </location>
</feature>
<dbReference type="InterPro" id="IPR051532">
    <property type="entry name" value="Ester_Hydrolysis_Enzymes"/>
</dbReference>
<dbReference type="InterPro" id="IPR036514">
    <property type="entry name" value="SGNH_hydro_sf"/>
</dbReference>
<organism evidence="3 4">
    <name type="scientific">Sphingomonas rustica</name>
    <dbReference type="NCBI Taxonomy" id="3103142"/>
    <lineage>
        <taxon>Bacteria</taxon>
        <taxon>Pseudomonadati</taxon>
        <taxon>Pseudomonadota</taxon>
        <taxon>Alphaproteobacteria</taxon>
        <taxon>Sphingomonadales</taxon>
        <taxon>Sphingomonadaceae</taxon>
        <taxon>Sphingomonas</taxon>
    </lineage>
</organism>
<feature type="signal peptide" evidence="1">
    <location>
        <begin position="1"/>
        <end position="26"/>
    </location>
</feature>
<comment type="caution">
    <text evidence="3">The sequence shown here is derived from an EMBL/GenBank/DDBJ whole genome shotgun (WGS) entry which is preliminary data.</text>
</comment>
<dbReference type="PANTHER" id="PTHR30383:SF5">
    <property type="entry name" value="SGNH HYDROLASE-TYPE ESTERASE DOMAIN-CONTAINING PROTEIN"/>
    <property type="match status" value="1"/>
</dbReference>
<sequence>MKVDRRRLIAGSAGFGLIALASSSSAQTAPAPQESEAERRNREKLEDFAGLKRYAADNAAVKASGRPVDIVFMGDSITEGWVGKRPAFFTPGRIGRGISGQTTPQMVLRMMADVVALRPRFVHIMAATNDIAGNTGPMTTAQSQDNFRMMVAIAKANRIKVLLASTPPADGFPWRPGLATVPRIRELNEWFPQFARAEGLTFVDYTPVLADAKGAMKPGLAHDGVHPGPEGYALIESVLTPLLVARKA</sequence>
<gene>
    <name evidence="3" type="ORF">TPR58_04625</name>
</gene>
<accession>A0ABV0B7S5</accession>
<dbReference type="Proteomes" id="UP001427805">
    <property type="component" value="Unassembled WGS sequence"/>
</dbReference>
<evidence type="ECO:0000259" key="2">
    <source>
        <dbReference type="Pfam" id="PF13472"/>
    </source>
</evidence>
<dbReference type="InterPro" id="IPR006311">
    <property type="entry name" value="TAT_signal"/>
</dbReference>
<dbReference type="SUPFAM" id="SSF52266">
    <property type="entry name" value="SGNH hydrolase"/>
    <property type="match status" value="1"/>
</dbReference>
<dbReference type="PANTHER" id="PTHR30383">
    <property type="entry name" value="THIOESTERASE 1/PROTEASE 1/LYSOPHOSPHOLIPASE L1"/>
    <property type="match status" value="1"/>
</dbReference>
<dbReference type="Pfam" id="PF13472">
    <property type="entry name" value="Lipase_GDSL_2"/>
    <property type="match status" value="1"/>
</dbReference>
<protein>
    <submittedName>
        <fullName evidence="3">GDSL-type esterase/lipase family protein</fullName>
    </submittedName>
</protein>
<feature type="chain" id="PRO_5045334555" evidence="1">
    <location>
        <begin position="27"/>
        <end position="248"/>
    </location>
</feature>
<name>A0ABV0B7S5_9SPHN</name>
<evidence type="ECO:0000256" key="1">
    <source>
        <dbReference type="SAM" id="SignalP"/>
    </source>
</evidence>
<reference evidence="3 4" key="1">
    <citation type="submission" date="2024-05" db="EMBL/GenBank/DDBJ databases">
        <title>Sphingomonas sp. HF-S3 16S ribosomal RNA gene Genome sequencing and assembly.</title>
        <authorList>
            <person name="Lee H."/>
        </authorList>
    </citation>
    <scope>NUCLEOTIDE SEQUENCE [LARGE SCALE GENOMIC DNA]</scope>
    <source>
        <strain evidence="3 4">HF-S3</strain>
    </source>
</reference>
<keyword evidence="4" id="KW-1185">Reference proteome</keyword>
<dbReference type="EMBL" id="JBDIZK010000002">
    <property type="protein sequence ID" value="MEN3746442.1"/>
    <property type="molecule type" value="Genomic_DNA"/>
</dbReference>
<keyword evidence="1" id="KW-0732">Signal</keyword>
<evidence type="ECO:0000313" key="4">
    <source>
        <dbReference type="Proteomes" id="UP001427805"/>
    </source>
</evidence>
<dbReference type="Gene3D" id="3.40.50.1110">
    <property type="entry name" value="SGNH hydrolase"/>
    <property type="match status" value="1"/>
</dbReference>
<dbReference type="PROSITE" id="PS51318">
    <property type="entry name" value="TAT"/>
    <property type="match status" value="1"/>
</dbReference>
<proteinExistence type="predicted"/>